<dbReference type="InterPro" id="IPR009078">
    <property type="entry name" value="Ferritin-like_SF"/>
</dbReference>
<dbReference type="AlphaFoldDB" id="A0A399G4V6"/>
<protein>
    <submittedName>
        <fullName evidence="1">Ferritin-like domain-containing protein</fullName>
    </submittedName>
</protein>
<keyword evidence="2" id="KW-1185">Reference proteome</keyword>
<dbReference type="RefSeq" id="WP_068687777.1">
    <property type="nucleotide sequence ID" value="NZ_CP063196.1"/>
</dbReference>
<organism evidence="1 2">
    <name type="scientific">Thermobifida halotolerans</name>
    <dbReference type="NCBI Taxonomy" id="483545"/>
    <lineage>
        <taxon>Bacteria</taxon>
        <taxon>Bacillati</taxon>
        <taxon>Actinomycetota</taxon>
        <taxon>Actinomycetes</taxon>
        <taxon>Streptosporangiales</taxon>
        <taxon>Nocardiopsidaceae</taxon>
        <taxon>Thermobifida</taxon>
    </lineage>
</organism>
<dbReference type="Proteomes" id="UP000265719">
    <property type="component" value="Chromosome"/>
</dbReference>
<dbReference type="InterPro" id="IPR029447">
    <property type="entry name" value="DUF4439"/>
</dbReference>
<name>A0A399G4V6_9ACTN</name>
<evidence type="ECO:0000313" key="1">
    <source>
        <dbReference type="EMBL" id="UOE19867.1"/>
    </source>
</evidence>
<dbReference type="EMBL" id="CP063196">
    <property type="protein sequence ID" value="UOE19867.1"/>
    <property type="molecule type" value="Genomic_DNA"/>
</dbReference>
<evidence type="ECO:0000313" key="2">
    <source>
        <dbReference type="Proteomes" id="UP000265719"/>
    </source>
</evidence>
<dbReference type="Gene3D" id="1.20.1260.10">
    <property type="match status" value="1"/>
</dbReference>
<dbReference type="SUPFAM" id="SSF47240">
    <property type="entry name" value="Ferritin-like"/>
    <property type="match status" value="1"/>
</dbReference>
<gene>
    <name evidence="1" type="ORF">NI17_000960</name>
</gene>
<dbReference type="OrthoDB" id="3436701at2"/>
<dbReference type="KEGG" id="thao:NI17_000960"/>
<reference evidence="1" key="1">
    <citation type="submission" date="2020-10" db="EMBL/GenBank/DDBJ databases">
        <title>De novo genome project of the cellulose decomposer Thermobifida halotolerans type strain.</title>
        <authorList>
            <person name="Nagy I."/>
            <person name="Horvath B."/>
            <person name="Kukolya J."/>
            <person name="Nagy I."/>
            <person name="Orsini M."/>
        </authorList>
    </citation>
    <scope>NUCLEOTIDE SEQUENCE</scope>
    <source>
        <strain evidence="1">DSM 44931</strain>
    </source>
</reference>
<dbReference type="InterPro" id="IPR012347">
    <property type="entry name" value="Ferritin-like"/>
</dbReference>
<dbReference type="Pfam" id="PF14530">
    <property type="entry name" value="DUF4439"/>
    <property type="match status" value="1"/>
</dbReference>
<proteinExistence type="predicted"/>
<sequence length="151" mass="15364">MTGTPDPTPTDPADAAVAALRDALLAEHAAVYGYGFAASRIGSKLHDLCLAHLEEHRAGRDALHAELVARGSVPPGGEDAYALPEDTGPEALAAFAVGLEETTAQAYLELAAVSVPGLRDLAGRALGEATLRVLALGSPLSVFPGFPGGEL</sequence>
<accession>A0A399G4V6</accession>
<dbReference type="CDD" id="cd00657">
    <property type="entry name" value="Ferritin_like"/>
    <property type="match status" value="1"/>
</dbReference>